<dbReference type="AlphaFoldDB" id="M0PGC9"/>
<evidence type="ECO:0000256" key="7">
    <source>
        <dbReference type="SAM" id="Phobius"/>
    </source>
</evidence>
<feature type="transmembrane region" description="Helical" evidence="7">
    <location>
        <begin position="12"/>
        <end position="30"/>
    </location>
</feature>
<proteinExistence type="predicted"/>
<dbReference type="STRING" id="1230454.C461_05752"/>
<evidence type="ECO:0000256" key="5">
    <source>
        <dbReference type="ARBA" id="ARBA00022989"/>
    </source>
</evidence>
<dbReference type="InterPro" id="IPR050321">
    <property type="entry name" value="Glycosyltr_2/OpgH_subfam"/>
</dbReference>
<dbReference type="Gene3D" id="3.90.550.10">
    <property type="entry name" value="Spore Coat Polysaccharide Biosynthesis Protein SpsA, Chain A"/>
    <property type="match status" value="1"/>
</dbReference>
<name>M0PGC9_9EURY</name>
<keyword evidence="9" id="KW-1185">Reference proteome</keyword>
<evidence type="ECO:0000256" key="2">
    <source>
        <dbReference type="ARBA" id="ARBA00022676"/>
    </source>
</evidence>
<gene>
    <name evidence="8" type="ORF">C461_05752</name>
</gene>
<feature type="transmembrane region" description="Helical" evidence="7">
    <location>
        <begin position="392"/>
        <end position="415"/>
    </location>
</feature>
<dbReference type="PANTHER" id="PTHR43867">
    <property type="entry name" value="CELLULOSE SYNTHASE CATALYTIC SUBUNIT A [UDP-FORMING]"/>
    <property type="match status" value="1"/>
</dbReference>
<keyword evidence="3 8" id="KW-0808">Transferase</keyword>
<keyword evidence="6 7" id="KW-0472">Membrane</keyword>
<keyword evidence="5 7" id="KW-1133">Transmembrane helix</keyword>
<reference evidence="8 9" key="1">
    <citation type="journal article" date="2014" name="PLoS Genet.">
        <title>Phylogenetically driven sequencing of extremely halophilic archaea reveals strategies for static and dynamic osmo-response.</title>
        <authorList>
            <person name="Becker E.A."/>
            <person name="Seitzer P.M."/>
            <person name="Tritt A."/>
            <person name="Larsen D."/>
            <person name="Krusor M."/>
            <person name="Yao A.I."/>
            <person name="Wu D."/>
            <person name="Madern D."/>
            <person name="Eisen J.A."/>
            <person name="Darling A.E."/>
            <person name="Facciotti M.T."/>
        </authorList>
    </citation>
    <scope>NUCLEOTIDE SEQUENCE [LARGE SCALE GENOMIC DNA]</scope>
    <source>
        <strain evidence="8 9">JCM 13560</strain>
    </source>
</reference>
<dbReference type="RefSeq" id="WP_007999408.1">
    <property type="nucleotide sequence ID" value="NZ_AOJI01000017.1"/>
</dbReference>
<dbReference type="GO" id="GO:0016757">
    <property type="term" value="F:glycosyltransferase activity"/>
    <property type="evidence" value="ECO:0007669"/>
    <property type="project" value="UniProtKB-KW"/>
</dbReference>
<organism evidence="8 9">
    <name type="scientific">Halorubrum aidingense JCM 13560</name>
    <dbReference type="NCBI Taxonomy" id="1230454"/>
    <lineage>
        <taxon>Archaea</taxon>
        <taxon>Methanobacteriati</taxon>
        <taxon>Methanobacteriota</taxon>
        <taxon>Stenosarchaea group</taxon>
        <taxon>Halobacteria</taxon>
        <taxon>Halobacteriales</taxon>
        <taxon>Haloferacaceae</taxon>
        <taxon>Halorubrum</taxon>
    </lineage>
</organism>
<dbReference type="InterPro" id="IPR029044">
    <property type="entry name" value="Nucleotide-diphossugar_trans"/>
</dbReference>
<dbReference type="Pfam" id="PF13641">
    <property type="entry name" value="Glyco_tranf_2_3"/>
    <property type="match status" value="1"/>
</dbReference>
<protein>
    <submittedName>
        <fullName evidence="8">Family 2 glycosyl transferase</fullName>
    </submittedName>
</protein>
<dbReference type="PATRIC" id="fig|1230454.4.peg.1166"/>
<evidence type="ECO:0000256" key="1">
    <source>
        <dbReference type="ARBA" id="ARBA00004141"/>
    </source>
</evidence>
<dbReference type="SUPFAM" id="SSF53448">
    <property type="entry name" value="Nucleotide-diphospho-sugar transferases"/>
    <property type="match status" value="1"/>
</dbReference>
<feature type="transmembrane region" description="Helical" evidence="7">
    <location>
        <begin position="361"/>
        <end position="380"/>
    </location>
</feature>
<sequence length="429" mass="47332">MVGRLRRAVELTGYALTVGSVLLVGTYQAVQMDTFELSLPWLIVQIATIEAATTAVVFSVLVSLSGLMLAREVHRRRDPDGRRLDGPRVAAIVPAYRDADVVGESVETLLASNYRNLQIAVLTEPDDEATRAAAEEYASHPDVRVLVSDIPGSKAGAINDAVDRLDADHFVAFDVDERVDPDFVPIAMDRLTETDCDIFQARRVPRVTGPVEALAYCERLLFHAGYKLVEPLGFTYCRSSSVAFTREAFESVGGLDYLLTEDIDFAHKCFREGLDVRQARNVTNEMEAPHSVRDLWGQRKRWRLGHIEVLHKALRGGFDRGGLRGLLSTIRIASSLIASVYLLALAAKVIVLLVFGLETFFLLPFAAIALAVLPVVYADYRDGHVAELSPGLALVPFVYPGFGLLTVRCGFEYLLSWDGEWYQVDKSGA</sequence>
<evidence type="ECO:0000313" key="8">
    <source>
        <dbReference type="EMBL" id="EMA69111.1"/>
    </source>
</evidence>
<feature type="transmembrane region" description="Helical" evidence="7">
    <location>
        <begin position="42"/>
        <end position="69"/>
    </location>
</feature>
<comment type="caution">
    <text evidence="8">The sequence shown here is derived from an EMBL/GenBank/DDBJ whole genome shotgun (WGS) entry which is preliminary data.</text>
</comment>
<evidence type="ECO:0000313" key="9">
    <source>
        <dbReference type="Proteomes" id="UP000011575"/>
    </source>
</evidence>
<dbReference type="EMBL" id="AOJI01000017">
    <property type="protein sequence ID" value="EMA69111.1"/>
    <property type="molecule type" value="Genomic_DNA"/>
</dbReference>
<dbReference type="GO" id="GO:0016020">
    <property type="term" value="C:membrane"/>
    <property type="evidence" value="ECO:0007669"/>
    <property type="project" value="UniProtKB-SubCell"/>
</dbReference>
<dbReference type="Proteomes" id="UP000011575">
    <property type="component" value="Unassembled WGS sequence"/>
</dbReference>
<evidence type="ECO:0000256" key="4">
    <source>
        <dbReference type="ARBA" id="ARBA00022692"/>
    </source>
</evidence>
<dbReference type="PANTHER" id="PTHR43867:SF2">
    <property type="entry name" value="CELLULOSE SYNTHASE CATALYTIC SUBUNIT A [UDP-FORMING]"/>
    <property type="match status" value="1"/>
</dbReference>
<feature type="transmembrane region" description="Helical" evidence="7">
    <location>
        <begin position="332"/>
        <end position="355"/>
    </location>
</feature>
<accession>M0PGC9</accession>
<keyword evidence="4 7" id="KW-0812">Transmembrane</keyword>
<evidence type="ECO:0000256" key="6">
    <source>
        <dbReference type="ARBA" id="ARBA00023136"/>
    </source>
</evidence>
<comment type="subcellular location">
    <subcellularLocation>
        <location evidence="1">Membrane</location>
        <topology evidence="1">Multi-pass membrane protein</topology>
    </subcellularLocation>
</comment>
<evidence type="ECO:0000256" key="3">
    <source>
        <dbReference type="ARBA" id="ARBA00022679"/>
    </source>
</evidence>
<dbReference type="OrthoDB" id="43988at2157"/>
<keyword evidence="2" id="KW-0328">Glycosyltransferase</keyword>